<keyword evidence="5 7" id="KW-1133">Transmembrane helix</keyword>
<keyword evidence="3" id="KW-1003">Cell membrane</keyword>
<name>A0ABS1DT95_RUBGE</name>
<feature type="transmembrane region" description="Helical" evidence="7">
    <location>
        <begin position="6"/>
        <end position="28"/>
    </location>
</feature>
<evidence type="ECO:0000256" key="1">
    <source>
        <dbReference type="ARBA" id="ARBA00004651"/>
    </source>
</evidence>
<dbReference type="Pfam" id="PF02417">
    <property type="entry name" value="Chromate_transp"/>
    <property type="match status" value="1"/>
</dbReference>
<evidence type="ECO:0000313" key="8">
    <source>
        <dbReference type="EMBL" id="MBK1712683.1"/>
    </source>
</evidence>
<evidence type="ECO:0000256" key="6">
    <source>
        <dbReference type="ARBA" id="ARBA00023136"/>
    </source>
</evidence>
<dbReference type="RefSeq" id="WP_200232109.1">
    <property type="nucleotide sequence ID" value="NZ_NRRT01000110.1"/>
</dbReference>
<dbReference type="InterPro" id="IPR052518">
    <property type="entry name" value="CHR_Transporter"/>
</dbReference>
<dbReference type="EMBL" id="NRRU01000022">
    <property type="protein sequence ID" value="MBK1712683.1"/>
    <property type="molecule type" value="Genomic_DNA"/>
</dbReference>
<evidence type="ECO:0000256" key="4">
    <source>
        <dbReference type="ARBA" id="ARBA00022692"/>
    </source>
</evidence>
<evidence type="ECO:0000256" key="2">
    <source>
        <dbReference type="ARBA" id="ARBA00005262"/>
    </source>
</evidence>
<dbReference type="PANTHER" id="PTHR43663">
    <property type="entry name" value="CHROMATE TRANSPORT PROTEIN-RELATED"/>
    <property type="match status" value="1"/>
</dbReference>
<feature type="transmembrane region" description="Helical" evidence="7">
    <location>
        <begin position="160"/>
        <end position="193"/>
    </location>
</feature>
<proteinExistence type="inferred from homology"/>
<reference evidence="8" key="2">
    <citation type="journal article" date="2020" name="Microorganisms">
        <title>Osmotic Adaptation and Compatible Solute Biosynthesis of Phototrophic Bacteria as Revealed from Genome Analyses.</title>
        <authorList>
            <person name="Imhoff J.F."/>
            <person name="Rahn T."/>
            <person name="Kunzel S."/>
            <person name="Keller A."/>
            <person name="Neulinger S.C."/>
        </authorList>
    </citation>
    <scope>NUCLEOTIDE SEQUENCE</scope>
    <source>
        <strain evidence="8">IM 151</strain>
    </source>
</reference>
<feature type="transmembrane region" description="Helical" evidence="7">
    <location>
        <begin position="84"/>
        <end position="111"/>
    </location>
</feature>
<evidence type="ECO:0000256" key="5">
    <source>
        <dbReference type="ARBA" id="ARBA00022989"/>
    </source>
</evidence>
<evidence type="ECO:0000313" key="9">
    <source>
        <dbReference type="Proteomes" id="UP001041814"/>
    </source>
</evidence>
<comment type="similarity">
    <text evidence="2">Belongs to the chromate ion transporter (CHR) (TC 2.A.51) family.</text>
</comment>
<evidence type="ECO:0000256" key="3">
    <source>
        <dbReference type="ARBA" id="ARBA00022475"/>
    </source>
</evidence>
<dbReference type="InterPro" id="IPR003370">
    <property type="entry name" value="Chromate_transpt"/>
</dbReference>
<gene>
    <name evidence="8" type="ORF">CKO43_07810</name>
</gene>
<comment type="subcellular location">
    <subcellularLocation>
        <location evidence="1">Cell membrane</location>
        <topology evidence="1">Multi-pass membrane protein</topology>
    </subcellularLocation>
</comment>
<dbReference type="Proteomes" id="UP001041814">
    <property type="component" value="Unassembled WGS sequence"/>
</dbReference>
<protein>
    <submittedName>
        <fullName evidence="8">Chromate transporter</fullName>
    </submittedName>
</protein>
<keyword evidence="9" id="KW-1185">Reference proteome</keyword>
<dbReference type="PANTHER" id="PTHR43663:SF1">
    <property type="entry name" value="CHROMATE TRANSPORTER"/>
    <property type="match status" value="1"/>
</dbReference>
<feature type="transmembrane region" description="Helical" evidence="7">
    <location>
        <begin position="131"/>
        <end position="148"/>
    </location>
</feature>
<keyword evidence="4 7" id="KW-0812">Transmembrane</keyword>
<accession>A0ABS1DT95</accession>
<evidence type="ECO:0000256" key="7">
    <source>
        <dbReference type="SAM" id="Phobius"/>
    </source>
</evidence>
<keyword evidence="6 7" id="KW-0472">Membrane</keyword>
<sequence length="194" mass="20607">MSLADWLHLLLFQLSLSLLAVGGAITLAPEMHRYLVQGQGWLSEAQFSASIALAQAAPGPNVLFIALLGWNVGVSGAGHGAHGALGLLAGLLGAVLCVVGVLTPSSLLTLFATRWCQRHRERLAVRAFRQGLSSLVIGVMLATSWLLARPSGRWREDGLLWLLTVVSALLVWRTRLHLLWLLAAGGLLGGLGLV</sequence>
<comment type="caution">
    <text evidence="8">The sequence shown here is derived from an EMBL/GenBank/DDBJ whole genome shotgun (WGS) entry which is preliminary data.</text>
</comment>
<organism evidence="8 9">
    <name type="scientific">Rubrivivax gelatinosus</name>
    <name type="common">Rhodocyclus gelatinosus</name>
    <name type="synonym">Rhodopseudomonas gelatinosa</name>
    <dbReference type="NCBI Taxonomy" id="28068"/>
    <lineage>
        <taxon>Bacteria</taxon>
        <taxon>Pseudomonadati</taxon>
        <taxon>Pseudomonadota</taxon>
        <taxon>Betaproteobacteria</taxon>
        <taxon>Burkholderiales</taxon>
        <taxon>Sphaerotilaceae</taxon>
        <taxon>Rubrivivax</taxon>
    </lineage>
</organism>
<reference evidence="8" key="1">
    <citation type="submission" date="2017-08" db="EMBL/GenBank/DDBJ databases">
        <authorList>
            <person name="Imhoff J.F."/>
            <person name="Rahn T."/>
            <person name="Kuenzel S."/>
            <person name="Neulinger S.C."/>
        </authorList>
    </citation>
    <scope>NUCLEOTIDE SEQUENCE</scope>
    <source>
        <strain evidence="8">IM 151</strain>
    </source>
</reference>